<dbReference type="Gene3D" id="3.40.50.1000">
    <property type="entry name" value="HAD superfamily/HAD-like"/>
    <property type="match status" value="1"/>
</dbReference>
<evidence type="ECO:0000256" key="2">
    <source>
        <dbReference type="ARBA" id="ARBA00022723"/>
    </source>
</evidence>
<dbReference type="Pfam" id="PF12710">
    <property type="entry name" value="HAD"/>
    <property type="match status" value="1"/>
</dbReference>
<organism evidence="5 6">
    <name type="scientific">Candidatus Amunia macphersoniae</name>
    <dbReference type="NCBI Taxonomy" id="3127014"/>
    <lineage>
        <taxon>Bacteria</taxon>
        <taxon>Bacillati</taxon>
        <taxon>Candidatus Dormiibacterota</taxon>
        <taxon>Candidatus Dormibacteria</taxon>
        <taxon>Candidatus Aeolococcales</taxon>
        <taxon>Candidatus Aeolococcaceae</taxon>
        <taxon>Candidatus Amunia</taxon>
    </lineage>
</organism>
<dbReference type="InterPro" id="IPR036412">
    <property type="entry name" value="HAD-like_sf"/>
</dbReference>
<evidence type="ECO:0000256" key="1">
    <source>
        <dbReference type="ARBA" id="ARBA00009184"/>
    </source>
</evidence>
<keyword evidence="2" id="KW-0479">Metal-binding</keyword>
<sequence length="272" mass="29636">MVAESTPTVGRTAAFFDVDRTLLRGSSLLHVARPMRRAGLLTSRAMLHALVMQARFSLYGFDEMQIREAVRGVGALVDGIEADRLRAFARSSIPAHVLPLVYREARARIEWHRTAGDLVFLVSSSPREFISELGSMLGVDGVAATEAELRDGRYTGRIIRFCHGDGKAASVVELAGVHGVDLAQSHAYGDSFVSDLAMLEAVGHPLAVNPDRALRVEAGRRGWPVESFQRTGNLPAISSFGGLPARAARVSRAALRRLNVNVRNKTRSLREL</sequence>
<dbReference type="PANTHER" id="PTHR43344:SF13">
    <property type="entry name" value="PHOSPHATASE RV3661-RELATED"/>
    <property type="match status" value="1"/>
</dbReference>
<dbReference type="InterPro" id="IPR050582">
    <property type="entry name" value="HAD-like_SerB"/>
</dbReference>
<accession>A0A934KME9</accession>
<dbReference type="Proteomes" id="UP000614410">
    <property type="component" value="Unassembled WGS sequence"/>
</dbReference>
<reference evidence="5 6" key="1">
    <citation type="submission" date="2020-10" db="EMBL/GenBank/DDBJ databases">
        <title>Ca. Dormibacterota MAGs.</title>
        <authorList>
            <person name="Montgomery K."/>
        </authorList>
    </citation>
    <scope>NUCLEOTIDE SEQUENCE [LARGE SCALE GENOMIC DNA]</scope>
    <source>
        <strain evidence="5">Mitchell_Peninsula_5</strain>
    </source>
</reference>
<dbReference type="InterPro" id="IPR023214">
    <property type="entry name" value="HAD_sf"/>
</dbReference>
<dbReference type="CDD" id="cd02612">
    <property type="entry name" value="HAD_PGPPase"/>
    <property type="match status" value="1"/>
</dbReference>
<dbReference type="Gene3D" id="1.20.1440.100">
    <property type="entry name" value="SG protein - dephosphorylation function"/>
    <property type="match status" value="1"/>
</dbReference>
<dbReference type="AlphaFoldDB" id="A0A934KME9"/>
<dbReference type="SUPFAM" id="SSF56784">
    <property type="entry name" value="HAD-like"/>
    <property type="match status" value="1"/>
</dbReference>
<dbReference type="NCBIfam" id="TIGR01490">
    <property type="entry name" value="HAD-SF-IB-hyp1"/>
    <property type="match status" value="1"/>
</dbReference>
<name>A0A934KME9_9BACT</name>
<gene>
    <name evidence="5" type="ORF">JF887_08825</name>
</gene>
<keyword evidence="4" id="KW-0460">Magnesium</keyword>
<comment type="caution">
    <text evidence="5">The sequence shown here is derived from an EMBL/GenBank/DDBJ whole genome shotgun (WGS) entry which is preliminary data.</text>
</comment>
<dbReference type="NCBIfam" id="TIGR01488">
    <property type="entry name" value="HAD-SF-IB"/>
    <property type="match status" value="1"/>
</dbReference>
<evidence type="ECO:0000313" key="5">
    <source>
        <dbReference type="EMBL" id="MBJ7609513.1"/>
    </source>
</evidence>
<dbReference type="GO" id="GO:0046872">
    <property type="term" value="F:metal ion binding"/>
    <property type="evidence" value="ECO:0007669"/>
    <property type="project" value="UniProtKB-KW"/>
</dbReference>
<dbReference type="EMBL" id="JAEKNN010000046">
    <property type="protein sequence ID" value="MBJ7609513.1"/>
    <property type="molecule type" value="Genomic_DNA"/>
</dbReference>
<keyword evidence="3 5" id="KW-0378">Hydrolase</keyword>
<proteinExistence type="inferred from homology"/>
<dbReference type="InterPro" id="IPR006385">
    <property type="entry name" value="HAD_hydro_SerB1"/>
</dbReference>
<evidence type="ECO:0000313" key="6">
    <source>
        <dbReference type="Proteomes" id="UP000614410"/>
    </source>
</evidence>
<evidence type="ECO:0000256" key="3">
    <source>
        <dbReference type="ARBA" id="ARBA00022801"/>
    </source>
</evidence>
<protein>
    <submittedName>
        <fullName evidence="5">HAD family hydrolase</fullName>
    </submittedName>
</protein>
<comment type="similarity">
    <text evidence="1">Belongs to the HAD-like hydrolase superfamily. SerB family.</text>
</comment>
<evidence type="ECO:0000256" key="4">
    <source>
        <dbReference type="ARBA" id="ARBA00022842"/>
    </source>
</evidence>
<dbReference type="PANTHER" id="PTHR43344">
    <property type="entry name" value="PHOSPHOSERINE PHOSPHATASE"/>
    <property type="match status" value="1"/>
</dbReference>
<dbReference type="GO" id="GO:0016787">
    <property type="term" value="F:hydrolase activity"/>
    <property type="evidence" value="ECO:0007669"/>
    <property type="project" value="UniProtKB-KW"/>
</dbReference>